<keyword evidence="8" id="KW-0547">Nucleotide-binding</keyword>
<dbReference type="SMART" id="SM00304">
    <property type="entry name" value="HAMP"/>
    <property type="match status" value="1"/>
</dbReference>
<evidence type="ECO:0000256" key="13">
    <source>
        <dbReference type="ARBA" id="ARBA00023136"/>
    </source>
</evidence>
<evidence type="ECO:0000256" key="5">
    <source>
        <dbReference type="ARBA" id="ARBA00022519"/>
    </source>
</evidence>
<feature type="domain" description="HAMP" evidence="15">
    <location>
        <begin position="15"/>
        <end position="67"/>
    </location>
</feature>
<dbReference type="InterPro" id="IPR036097">
    <property type="entry name" value="HisK_dim/P_sf"/>
</dbReference>
<dbReference type="Gene3D" id="1.10.287.130">
    <property type="match status" value="1"/>
</dbReference>
<organism evidence="16 17">
    <name type="scientific">Belnapia arida</name>
    <dbReference type="NCBI Taxonomy" id="2804533"/>
    <lineage>
        <taxon>Bacteria</taxon>
        <taxon>Pseudomonadati</taxon>
        <taxon>Pseudomonadota</taxon>
        <taxon>Alphaproteobacteria</taxon>
        <taxon>Acetobacterales</taxon>
        <taxon>Roseomonadaceae</taxon>
        <taxon>Belnapia</taxon>
    </lineage>
</organism>
<keyword evidence="7" id="KW-0812">Transmembrane</keyword>
<evidence type="ECO:0000256" key="2">
    <source>
        <dbReference type="ARBA" id="ARBA00004429"/>
    </source>
</evidence>
<dbReference type="PANTHER" id="PTHR44936:SF5">
    <property type="entry name" value="SENSOR HISTIDINE KINASE ENVZ"/>
    <property type="match status" value="1"/>
</dbReference>
<evidence type="ECO:0000259" key="15">
    <source>
        <dbReference type="PROSITE" id="PS50885"/>
    </source>
</evidence>
<protein>
    <recommendedName>
        <fullName evidence="3">histidine kinase</fullName>
        <ecNumber evidence="3">2.7.13.3</ecNumber>
    </recommendedName>
</protein>
<evidence type="ECO:0000313" key="17">
    <source>
        <dbReference type="Proteomes" id="UP000660885"/>
    </source>
</evidence>
<accession>A0ABS1U814</accession>
<dbReference type="Pfam" id="PF00672">
    <property type="entry name" value="HAMP"/>
    <property type="match status" value="1"/>
</dbReference>
<keyword evidence="11" id="KW-1133">Transmembrane helix</keyword>
<evidence type="ECO:0000256" key="4">
    <source>
        <dbReference type="ARBA" id="ARBA00022475"/>
    </source>
</evidence>
<evidence type="ECO:0000256" key="6">
    <source>
        <dbReference type="ARBA" id="ARBA00022679"/>
    </source>
</evidence>
<dbReference type="InterPro" id="IPR050980">
    <property type="entry name" value="2C_sensor_his_kinase"/>
</dbReference>
<dbReference type="PANTHER" id="PTHR44936">
    <property type="entry name" value="SENSOR PROTEIN CREC"/>
    <property type="match status" value="1"/>
</dbReference>
<keyword evidence="12" id="KW-0902">Two-component regulatory system</keyword>
<keyword evidence="9" id="KW-0418">Kinase</keyword>
<dbReference type="SUPFAM" id="SSF47384">
    <property type="entry name" value="Homodimeric domain of signal transducing histidine kinase"/>
    <property type="match status" value="1"/>
</dbReference>
<evidence type="ECO:0000256" key="11">
    <source>
        <dbReference type="ARBA" id="ARBA00022989"/>
    </source>
</evidence>
<evidence type="ECO:0000256" key="7">
    <source>
        <dbReference type="ARBA" id="ARBA00022692"/>
    </source>
</evidence>
<dbReference type="InterPro" id="IPR003660">
    <property type="entry name" value="HAMP_dom"/>
</dbReference>
<keyword evidence="10" id="KW-0067">ATP-binding</keyword>
<comment type="subcellular location">
    <subcellularLocation>
        <location evidence="2">Cell inner membrane</location>
        <topology evidence="2">Multi-pass membrane protein</topology>
    </subcellularLocation>
</comment>
<evidence type="ECO:0000256" key="1">
    <source>
        <dbReference type="ARBA" id="ARBA00000085"/>
    </source>
</evidence>
<evidence type="ECO:0000313" key="16">
    <source>
        <dbReference type="EMBL" id="MBL6080808.1"/>
    </source>
</evidence>
<evidence type="ECO:0000256" key="8">
    <source>
        <dbReference type="ARBA" id="ARBA00022741"/>
    </source>
</evidence>
<keyword evidence="6" id="KW-0808">Transferase</keyword>
<keyword evidence="17" id="KW-1185">Reference proteome</keyword>
<comment type="catalytic activity">
    <reaction evidence="1">
        <text>ATP + protein L-histidine = ADP + protein N-phospho-L-histidine.</text>
        <dbReference type="EC" id="2.7.13.3"/>
    </reaction>
</comment>
<dbReference type="SUPFAM" id="SSF158472">
    <property type="entry name" value="HAMP domain-like"/>
    <property type="match status" value="1"/>
</dbReference>
<evidence type="ECO:0000256" key="10">
    <source>
        <dbReference type="ARBA" id="ARBA00022840"/>
    </source>
</evidence>
<name>A0ABS1U814_9PROT</name>
<reference evidence="16 17" key="1">
    <citation type="submission" date="2021-01" db="EMBL/GenBank/DDBJ databases">
        <title>Belnapia mucosa sp. nov. and Belnapia arida sp. nov., isolated from the Tabernas Desert (Almeria, Spain).</title>
        <authorList>
            <person name="Molina-Menor E."/>
            <person name="Vidal-Verdu A."/>
            <person name="Calonge A."/>
            <person name="Satari L."/>
            <person name="Pereto J."/>
            <person name="Porcar M."/>
        </authorList>
    </citation>
    <scope>NUCLEOTIDE SEQUENCE [LARGE SCALE GENOMIC DNA]</scope>
    <source>
        <strain evidence="16 17">T18</strain>
    </source>
</reference>
<dbReference type="EMBL" id="JAETWB010000017">
    <property type="protein sequence ID" value="MBL6080808.1"/>
    <property type="molecule type" value="Genomic_DNA"/>
</dbReference>
<dbReference type="Proteomes" id="UP000660885">
    <property type="component" value="Unassembled WGS sequence"/>
</dbReference>
<dbReference type="EC" id="2.7.13.3" evidence="3"/>
<dbReference type="CDD" id="cd06225">
    <property type="entry name" value="HAMP"/>
    <property type="match status" value="1"/>
</dbReference>
<evidence type="ECO:0000256" key="12">
    <source>
        <dbReference type="ARBA" id="ARBA00023012"/>
    </source>
</evidence>
<dbReference type="SMART" id="SM00388">
    <property type="entry name" value="HisKA"/>
    <property type="match status" value="1"/>
</dbReference>
<comment type="caution">
    <text evidence="16">The sequence shown here is derived from an EMBL/GenBank/DDBJ whole genome shotgun (WGS) entry which is preliminary data.</text>
</comment>
<evidence type="ECO:0000256" key="14">
    <source>
        <dbReference type="SAM" id="MobiDB-lite"/>
    </source>
</evidence>
<evidence type="ECO:0000256" key="9">
    <source>
        <dbReference type="ARBA" id="ARBA00022777"/>
    </source>
</evidence>
<sequence>MAANLDPPISLLVVRWITQPLRHPAKAAEDFSKGTAPVPLTESGPREVQEAARTFNAMQARIHRLVADRTQALAAVSHDLRSPIQRLRLRADFLDHVEAQRAIDDDLDEMEAMIGSPLAYLRGETESEEPRQTDLTAILATLVDDAPDRGATATYAEPDRLPMQLRPVGIKRALANLVDNAVKHGAGHASLSRRGRDPSRCGSRTTGPAFRRRRWRRCSNCFSALTLPATGTPAAPGSASPSPAMW</sequence>
<feature type="region of interest" description="Disordered" evidence="14">
    <location>
        <begin position="185"/>
        <end position="208"/>
    </location>
</feature>
<dbReference type="InterPro" id="IPR003661">
    <property type="entry name" value="HisK_dim/P_dom"/>
</dbReference>
<gene>
    <name evidence="16" type="ORF">JMJ56_22595</name>
</gene>
<keyword evidence="4" id="KW-1003">Cell membrane</keyword>
<keyword evidence="13" id="KW-0472">Membrane</keyword>
<keyword evidence="5" id="KW-0997">Cell inner membrane</keyword>
<proteinExistence type="predicted"/>
<dbReference type="CDD" id="cd00082">
    <property type="entry name" value="HisKA"/>
    <property type="match status" value="1"/>
</dbReference>
<evidence type="ECO:0000256" key="3">
    <source>
        <dbReference type="ARBA" id="ARBA00012438"/>
    </source>
</evidence>
<dbReference type="PROSITE" id="PS50885">
    <property type="entry name" value="HAMP"/>
    <property type="match status" value="1"/>
</dbReference>